<protein>
    <submittedName>
        <fullName evidence="1">Uncharacterized protein</fullName>
    </submittedName>
</protein>
<dbReference type="AlphaFoldDB" id="A0A175R560"/>
<name>A0A175R560_9HYPH</name>
<organism evidence="1 2">
    <name type="scientific">Aureimonas ureilytica</name>
    <dbReference type="NCBI Taxonomy" id="401562"/>
    <lineage>
        <taxon>Bacteria</taxon>
        <taxon>Pseudomonadati</taxon>
        <taxon>Pseudomonadota</taxon>
        <taxon>Alphaproteobacteria</taxon>
        <taxon>Hyphomicrobiales</taxon>
        <taxon>Aurantimonadaceae</taxon>
        <taxon>Aureimonas</taxon>
    </lineage>
</organism>
<comment type="caution">
    <text evidence="1">The sequence shown here is derived from an EMBL/GenBank/DDBJ whole genome shotgun (WGS) entry which is preliminary data.</text>
</comment>
<evidence type="ECO:0000313" key="1">
    <source>
        <dbReference type="EMBL" id="KTQ85086.1"/>
    </source>
</evidence>
<reference evidence="1 2" key="1">
    <citation type="journal article" date="2016" name="Front. Microbiol.">
        <title>Genomic Resource of Rice Seed Associated Bacteria.</title>
        <authorList>
            <person name="Midha S."/>
            <person name="Bansal K."/>
            <person name="Sharma S."/>
            <person name="Kumar N."/>
            <person name="Patil P.P."/>
            <person name="Chaudhry V."/>
            <person name="Patil P.B."/>
        </authorList>
    </citation>
    <scope>NUCLEOTIDE SEQUENCE [LARGE SCALE GENOMIC DNA]</scope>
    <source>
        <strain evidence="1 2">NS226</strain>
    </source>
</reference>
<proteinExistence type="predicted"/>
<gene>
    <name evidence="1" type="ORF">NS226_21060</name>
</gene>
<feature type="non-terminal residue" evidence="1">
    <location>
        <position position="85"/>
    </location>
</feature>
<accession>A0A175R560</accession>
<dbReference type="EMBL" id="LDPZ01000068">
    <property type="protein sequence ID" value="KTQ85086.1"/>
    <property type="molecule type" value="Genomic_DNA"/>
</dbReference>
<evidence type="ECO:0000313" key="2">
    <source>
        <dbReference type="Proteomes" id="UP000078272"/>
    </source>
</evidence>
<dbReference type="Proteomes" id="UP000078272">
    <property type="component" value="Unassembled WGS sequence"/>
</dbReference>
<sequence>MALRITWANIEGLRRFDHAIQSLGSGKLAEAASKAVNRAGDMARTKVRQTLPKQTGLKRAVIVKAVRSTASNAGALNYRMKSEGG</sequence>